<evidence type="ECO:0000313" key="2">
    <source>
        <dbReference type="EMBL" id="PPQ31722.1"/>
    </source>
</evidence>
<sequence>MSRLVVVSNRVPLPSERGAKAGGLAVALADALQPGSVWFGWSGRRSSRGSATTHIQRSEGITYATIDLTEADYHSFYVNFSNGALWPLLHFRLGLLDFRSEDYAGYRAVNRQFAAALVPLLRPDDVIWVHDYHLIPLAMELRALGVTNRIGFFLHTPFVPPAIFNAMPRSSELLHGLCAYDIIGFHTRTYRSAFLDCVAENMGVHADSEGRFIWRGHHVRAIVDPIGIDADGFTKCAIDAARGADARALRDSLGKGSLAIGVDRLDYSKGLINRFEAIGRFFANYPQHRRQLSFLQVAARSREEQGSYQRLRRELDRIVGDTNGRYSEFDWTPLRYMTRAVKRDTLAGFFRLSRLAVVTPLRDGMNLVAKEYIAAQDPRDPGVLILSRFAGAAEELTEALQVNPYDSDEIAEAMHIGLSMELEERQERWRSLHKKVSANTAQRFCTVFLKHLVHPEINPERPTLRAIS</sequence>
<dbReference type="PANTHER" id="PTHR10788:SF106">
    <property type="entry name" value="BCDNA.GH08860"/>
    <property type="match status" value="1"/>
</dbReference>
<dbReference type="GO" id="GO:0003825">
    <property type="term" value="F:alpha,alpha-trehalose-phosphate synthase (UDP-forming) activity"/>
    <property type="evidence" value="ECO:0007669"/>
    <property type="project" value="TreeGrafter"/>
</dbReference>
<comment type="similarity">
    <text evidence="1">Belongs to the glycosyltransferase 20 family.</text>
</comment>
<dbReference type="PANTHER" id="PTHR10788">
    <property type="entry name" value="TREHALOSE-6-PHOSPHATE SYNTHASE"/>
    <property type="match status" value="1"/>
</dbReference>
<dbReference type="OrthoDB" id="9815690at2"/>
<dbReference type="AlphaFoldDB" id="A0A2S6NAR7"/>
<accession>A0A2S6NAR7</accession>
<dbReference type="RefSeq" id="WP_104519987.1">
    <property type="nucleotide sequence ID" value="NZ_NHRY01000184.1"/>
</dbReference>
<comment type="caution">
    <text evidence="2">The sequence shown here is derived from an EMBL/GenBank/DDBJ whole genome shotgun (WGS) entry which is preliminary data.</text>
</comment>
<dbReference type="CDD" id="cd03788">
    <property type="entry name" value="GT20_TPS"/>
    <property type="match status" value="1"/>
</dbReference>
<dbReference type="SUPFAM" id="SSF53756">
    <property type="entry name" value="UDP-Glycosyltransferase/glycogen phosphorylase"/>
    <property type="match status" value="1"/>
</dbReference>
<dbReference type="Gene3D" id="3.40.50.2000">
    <property type="entry name" value="Glycogen Phosphorylase B"/>
    <property type="match status" value="2"/>
</dbReference>
<organism evidence="2 3">
    <name type="scientific">Rhodopila globiformis</name>
    <name type="common">Rhodopseudomonas globiformis</name>
    <dbReference type="NCBI Taxonomy" id="1071"/>
    <lineage>
        <taxon>Bacteria</taxon>
        <taxon>Pseudomonadati</taxon>
        <taxon>Pseudomonadota</taxon>
        <taxon>Alphaproteobacteria</taxon>
        <taxon>Acetobacterales</taxon>
        <taxon>Acetobacteraceae</taxon>
        <taxon>Rhodopila</taxon>
    </lineage>
</organism>
<dbReference type="EMBL" id="NHRY01000184">
    <property type="protein sequence ID" value="PPQ31722.1"/>
    <property type="molecule type" value="Genomic_DNA"/>
</dbReference>
<evidence type="ECO:0000256" key="1">
    <source>
        <dbReference type="ARBA" id="ARBA00008799"/>
    </source>
</evidence>
<dbReference type="Proteomes" id="UP000239724">
    <property type="component" value="Unassembled WGS sequence"/>
</dbReference>
<name>A0A2S6NAR7_RHOGL</name>
<protein>
    <submittedName>
        <fullName evidence="2">Trehalose-6-phosphate synthase</fullName>
    </submittedName>
</protein>
<keyword evidence="3" id="KW-1185">Reference proteome</keyword>
<gene>
    <name evidence="2" type="ORF">CCS01_16830</name>
</gene>
<dbReference type="GO" id="GO:0005992">
    <property type="term" value="P:trehalose biosynthetic process"/>
    <property type="evidence" value="ECO:0007669"/>
    <property type="project" value="InterPro"/>
</dbReference>
<dbReference type="Pfam" id="PF00982">
    <property type="entry name" value="Glyco_transf_20"/>
    <property type="match status" value="1"/>
</dbReference>
<dbReference type="InterPro" id="IPR001830">
    <property type="entry name" value="Glyco_trans_20"/>
</dbReference>
<reference evidence="2 3" key="1">
    <citation type="journal article" date="2018" name="Arch. Microbiol.">
        <title>New insights into the metabolic potential of the phototrophic purple bacterium Rhodopila globiformis DSM 161(T) from its draft genome sequence and evidence for a vanadium-dependent nitrogenase.</title>
        <authorList>
            <person name="Imhoff J.F."/>
            <person name="Rahn T."/>
            <person name="Kunzel S."/>
            <person name="Neulinger S.C."/>
        </authorList>
    </citation>
    <scope>NUCLEOTIDE SEQUENCE [LARGE SCALE GENOMIC DNA]</scope>
    <source>
        <strain evidence="2 3">DSM 161</strain>
    </source>
</reference>
<proteinExistence type="inferred from homology"/>
<evidence type="ECO:0000313" key="3">
    <source>
        <dbReference type="Proteomes" id="UP000239724"/>
    </source>
</evidence>